<evidence type="ECO:0000313" key="3">
    <source>
        <dbReference type="Proteomes" id="UP001499854"/>
    </source>
</evidence>
<dbReference type="InterPro" id="IPR000835">
    <property type="entry name" value="HTH_MarR-typ"/>
</dbReference>
<dbReference type="PANTHER" id="PTHR33164">
    <property type="entry name" value="TRANSCRIPTIONAL REGULATOR, MARR FAMILY"/>
    <property type="match status" value="1"/>
</dbReference>
<dbReference type="InterPro" id="IPR036388">
    <property type="entry name" value="WH-like_DNA-bd_sf"/>
</dbReference>
<dbReference type="InterPro" id="IPR039422">
    <property type="entry name" value="MarR/SlyA-like"/>
</dbReference>
<name>A0ABN2QY98_9ACTN</name>
<evidence type="ECO:0000259" key="1">
    <source>
        <dbReference type="PROSITE" id="PS50995"/>
    </source>
</evidence>
<keyword evidence="3" id="KW-1185">Reference proteome</keyword>
<protein>
    <submittedName>
        <fullName evidence="2">MarR family transcriptional regulator</fullName>
    </submittedName>
</protein>
<sequence>MTADAPADPVPDPRWLTAEEMRAWLAYRRLRLVLSAAVNRELAQDSGLSEPDYDVLSNLSESGRRRLGELADRMLWSRSRLSHHITRMQDRGLVRREDVDGDARGSDIVLTPAGRLALEEAAPRHVASVRRLFIDRMTPEQIRVLGDIGEAVLGPLGDHTE</sequence>
<dbReference type="RefSeq" id="WP_344656280.1">
    <property type="nucleotide sequence ID" value="NZ_BAAAQM010000006.1"/>
</dbReference>
<comment type="caution">
    <text evidence="2">The sequence shown here is derived from an EMBL/GenBank/DDBJ whole genome shotgun (WGS) entry which is preliminary data.</text>
</comment>
<feature type="domain" description="HTH marR-type" evidence="1">
    <location>
        <begin position="20"/>
        <end position="154"/>
    </location>
</feature>
<gene>
    <name evidence="2" type="ORF">GCM10009838_15890</name>
</gene>
<dbReference type="PROSITE" id="PS50995">
    <property type="entry name" value="HTH_MARR_2"/>
    <property type="match status" value="1"/>
</dbReference>
<dbReference type="Pfam" id="PF12802">
    <property type="entry name" value="MarR_2"/>
    <property type="match status" value="1"/>
</dbReference>
<accession>A0ABN2QY98</accession>
<organism evidence="2 3">
    <name type="scientific">Catenulispora subtropica</name>
    <dbReference type="NCBI Taxonomy" id="450798"/>
    <lineage>
        <taxon>Bacteria</taxon>
        <taxon>Bacillati</taxon>
        <taxon>Actinomycetota</taxon>
        <taxon>Actinomycetes</taxon>
        <taxon>Catenulisporales</taxon>
        <taxon>Catenulisporaceae</taxon>
        <taxon>Catenulispora</taxon>
    </lineage>
</organism>
<dbReference type="EMBL" id="BAAAQM010000006">
    <property type="protein sequence ID" value="GAA1960280.1"/>
    <property type="molecule type" value="Genomic_DNA"/>
</dbReference>
<dbReference type="SMART" id="SM00347">
    <property type="entry name" value="HTH_MARR"/>
    <property type="match status" value="1"/>
</dbReference>
<dbReference type="Gene3D" id="1.10.10.10">
    <property type="entry name" value="Winged helix-like DNA-binding domain superfamily/Winged helix DNA-binding domain"/>
    <property type="match status" value="1"/>
</dbReference>
<reference evidence="2 3" key="1">
    <citation type="journal article" date="2019" name="Int. J. Syst. Evol. Microbiol.">
        <title>The Global Catalogue of Microorganisms (GCM) 10K type strain sequencing project: providing services to taxonomists for standard genome sequencing and annotation.</title>
        <authorList>
            <consortium name="The Broad Institute Genomics Platform"/>
            <consortium name="The Broad Institute Genome Sequencing Center for Infectious Disease"/>
            <person name="Wu L."/>
            <person name="Ma J."/>
        </authorList>
    </citation>
    <scope>NUCLEOTIDE SEQUENCE [LARGE SCALE GENOMIC DNA]</scope>
    <source>
        <strain evidence="2 3">JCM 16013</strain>
    </source>
</reference>
<evidence type="ECO:0000313" key="2">
    <source>
        <dbReference type="EMBL" id="GAA1960280.1"/>
    </source>
</evidence>
<dbReference type="SUPFAM" id="SSF46785">
    <property type="entry name" value="Winged helix' DNA-binding domain"/>
    <property type="match status" value="1"/>
</dbReference>
<proteinExistence type="predicted"/>
<dbReference type="InterPro" id="IPR036390">
    <property type="entry name" value="WH_DNA-bd_sf"/>
</dbReference>
<dbReference type="PANTHER" id="PTHR33164:SF99">
    <property type="entry name" value="MARR FAMILY REGULATORY PROTEIN"/>
    <property type="match status" value="1"/>
</dbReference>
<dbReference type="Proteomes" id="UP001499854">
    <property type="component" value="Unassembled WGS sequence"/>
</dbReference>